<dbReference type="PANTHER" id="PTHR16165">
    <property type="entry name" value="NXPE FAMILY MEMBER"/>
    <property type="match status" value="1"/>
</dbReference>
<comment type="caution">
    <text evidence="2">The sequence shown here is derived from an EMBL/GenBank/DDBJ whole genome shotgun (WGS) entry which is preliminary data.</text>
</comment>
<feature type="domain" description="NXPE C-terminal" evidence="1">
    <location>
        <begin position="436"/>
        <end position="486"/>
    </location>
</feature>
<evidence type="ECO:0000259" key="1">
    <source>
        <dbReference type="Pfam" id="PF24536"/>
    </source>
</evidence>
<evidence type="ECO:0000313" key="3">
    <source>
        <dbReference type="Proteomes" id="UP000250572"/>
    </source>
</evidence>
<dbReference type="Pfam" id="PF24536">
    <property type="entry name" value="NXPE4_C"/>
    <property type="match status" value="1"/>
</dbReference>
<dbReference type="AlphaFoldDB" id="A0A315UWL8"/>
<accession>A0A315UWL8</accession>
<dbReference type="Pfam" id="PF06312">
    <property type="entry name" value="Neurexophilin"/>
    <property type="match status" value="1"/>
</dbReference>
<keyword evidence="3" id="KW-1185">Reference proteome</keyword>
<organism evidence="2 3">
    <name type="scientific">Gambusia affinis</name>
    <name type="common">Western mosquitofish</name>
    <name type="synonym">Heterandria affinis</name>
    <dbReference type="NCBI Taxonomy" id="33528"/>
    <lineage>
        <taxon>Eukaryota</taxon>
        <taxon>Metazoa</taxon>
        <taxon>Chordata</taxon>
        <taxon>Craniata</taxon>
        <taxon>Vertebrata</taxon>
        <taxon>Euteleostomi</taxon>
        <taxon>Actinopterygii</taxon>
        <taxon>Neopterygii</taxon>
        <taxon>Teleostei</taxon>
        <taxon>Neoteleostei</taxon>
        <taxon>Acanthomorphata</taxon>
        <taxon>Ovalentaria</taxon>
        <taxon>Atherinomorphae</taxon>
        <taxon>Cyprinodontiformes</taxon>
        <taxon>Poeciliidae</taxon>
        <taxon>Poeciliinae</taxon>
        <taxon>Gambusia</taxon>
    </lineage>
</organism>
<protein>
    <recommendedName>
        <fullName evidence="1">NXPE C-terminal domain-containing protein</fullName>
    </recommendedName>
</protein>
<sequence length="493" mass="54189">MELENHSGMSFSSHCGSPQTNLAAFREFTALKLVANMPTPPSVTWKNGESAVSGMTGVLQIEVGWDRRNTHDHHVHVKQRFTIHFEAAAHNGLREIYFPQAAASALIDAASAASISNAALALCKYYQRRTNQAVVLGEAVVVHITYVTPTKLAPEPNTISPLRPTEPASTCSFHSASPENAAEVNLLKESIAWPETPSVPPDFSLNDTSDPAHSTFTILPRRGGGSWHVGDQLEVLIKISDFHGRPRETGGDLFYARLQNRAVFAGAAGKVLDHRNGSYTAVFSLLWDGNAEVEVSLVHPSEAITVLAKVTQEYPDRAYFLSVFRSGSITETVRCNVCLKGPKEKLCNYTDLHTGEPWFCYKPKKLTCDNRITHSKGGFSFKPESKENQLFQRGVNMKVSIPSFGPSSIKILPKLKDGTNEIVKTNPAGYYYQGAWQALDGTTVRQFNNASARTQCLKGKVVHLYGDSTVRQFFEFLTENTPGRRVAEMSGNG</sequence>
<dbReference type="InterPro" id="IPR026845">
    <property type="entry name" value="NXPH/NXPE"/>
</dbReference>
<reference evidence="2 3" key="1">
    <citation type="journal article" date="2018" name="G3 (Bethesda)">
        <title>A High-Quality Reference Genome for the Invasive Mosquitofish Gambusia affinis Using a Chicago Library.</title>
        <authorList>
            <person name="Hoffberg S.L."/>
            <person name="Troendle N.J."/>
            <person name="Glenn T.C."/>
            <person name="Mahmud O."/>
            <person name="Louha S."/>
            <person name="Chalopin D."/>
            <person name="Bennetzen J.L."/>
            <person name="Mauricio R."/>
        </authorList>
    </citation>
    <scope>NUCLEOTIDE SEQUENCE [LARGE SCALE GENOMIC DNA]</scope>
    <source>
        <strain evidence="2">NE01/NJP1002.9</strain>
        <tissue evidence="2">Muscle</tissue>
    </source>
</reference>
<proteinExistence type="predicted"/>
<dbReference type="InterPro" id="IPR057106">
    <property type="entry name" value="NXPE4_C"/>
</dbReference>
<evidence type="ECO:0000313" key="2">
    <source>
        <dbReference type="EMBL" id="PWA14640.1"/>
    </source>
</evidence>
<dbReference type="EMBL" id="NHOQ01002778">
    <property type="protein sequence ID" value="PWA14640.1"/>
    <property type="molecule type" value="Genomic_DNA"/>
</dbReference>
<dbReference type="Proteomes" id="UP000250572">
    <property type="component" value="Unassembled WGS sequence"/>
</dbReference>
<dbReference type="PANTHER" id="PTHR16165:SF9">
    <property type="entry name" value="NXPE FAMILY MEMBER 3"/>
    <property type="match status" value="1"/>
</dbReference>
<gene>
    <name evidence="2" type="ORF">CCH79_00014332</name>
</gene>
<name>A0A315UWL8_GAMAF</name>